<evidence type="ECO:0000259" key="2">
    <source>
        <dbReference type="Pfam" id="PF05378"/>
    </source>
</evidence>
<protein>
    <recommendedName>
        <fullName evidence="6">Hydantoinase/oxoprolinase N-terminal domain-containing protein</fullName>
    </recommendedName>
</protein>
<feature type="compositionally biased region" description="Basic and acidic residues" evidence="1">
    <location>
        <begin position="108"/>
        <end position="117"/>
    </location>
</feature>
<dbReference type="Proteomes" id="UP001519924">
    <property type="component" value="Unassembled WGS sequence"/>
</dbReference>
<evidence type="ECO:0008006" key="6">
    <source>
        <dbReference type="Google" id="ProtNLM"/>
    </source>
</evidence>
<dbReference type="EMBL" id="JAHZUY010000007">
    <property type="protein sequence ID" value="MBW8268815.1"/>
    <property type="molecule type" value="Genomic_DNA"/>
</dbReference>
<sequence>MTPSARLAIDIGGTFTDLVLEHAGRLLSAKVLTTHEAPERAVMQGAAAILGEAGRRADPPGARPGAARGGGACGAAPRHDGGGGRARHRRDRDGDHGERGARPRRRERQGDRRPHADRLRRRGAAARGAAGAEARQPAHRRPGGGGGGFGARLPRRADRLRCGAHAARRAGRFRRGDGERAVRRDAGGGGGAPRRAGRAAPGAARRFMRYRGQGHEMAVPLPRDRFGADGAARLRAAFEATYEALYGRIIPRLEIEALTWTLSLSEDRPLPGRLPEVAPAPAPDPLGRRRLADPATGAEIEAAIHARAALRPGMRIAGPAVIAEPETSTLVPGGFVATINAAGDILIERMEA</sequence>
<evidence type="ECO:0000256" key="1">
    <source>
        <dbReference type="SAM" id="MobiDB-lite"/>
    </source>
</evidence>
<accession>A0ABS7EZN1</accession>
<evidence type="ECO:0000313" key="5">
    <source>
        <dbReference type="Proteomes" id="UP001519924"/>
    </source>
</evidence>
<dbReference type="PANTHER" id="PTHR11365:SF23">
    <property type="entry name" value="HYPOTHETICAL 5-OXOPROLINASE (EUROFUNG)-RELATED"/>
    <property type="match status" value="1"/>
</dbReference>
<dbReference type="Pfam" id="PF05378">
    <property type="entry name" value="Hydant_A_N"/>
    <property type="match status" value="1"/>
</dbReference>
<proteinExistence type="predicted"/>
<dbReference type="InterPro" id="IPR045079">
    <property type="entry name" value="Oxoprolinase-like"/>
</dbReference>
<feature type="region of interest" description="Disordered" evidence="1">
    <location>
        <begin position="54"/>
        <end position="202"/>
    </location>
</feature>
<evidence type="ECO:0000259" key="3">
    <source>
        <dbReference type="Pfam" id="PF19278"/>
    </source>
</evidence>
<name>A0ABS7EZN1_9PROT</name>
<evidence type="ECO:0000313" key="4">
    <source>
        <dbReference type="EMBL" id="MBW8268815.1"/>
    </source>
</evidence>
<keyword evidence="5" id="KW-1185">Reference proteome</keyword>
<reference evidence="4 5" key="1">
    <citation type="submission" date="2021-08" db="EMBL/GenBank/DDBJ databases">
        <title>Caldovatus sediminis gen. nov., sp. nov., a moderately thermophilic bacterium isolated from a hot spring.</title>
        <authorList>
            <person name="Hu C.-J."/>
            <person name="Li W.-J."/>
            <person name="Xian W.-D."/>
        </authorList>
    </citation>
    <scope>NUCLEOTIDE SEQUENCE [LARGE SCALE GENOMIC DNA]</scope>
    <source>
        <strain evidence="4 5">SYSU G05006</strain>
    </source>
</reference>
<dbReference type="PANTHER" id="PTHR11365">
    <property type="entry name" value="5-OXOPROLINASE RELATED"/>
    <property type="match status" value="1"/>
</dbReference>
<dbReference type="Pfam" id="PF19278">
    <property type="entry name" value="Hydant_A_C"/>
    <property type="match status" value="1"/>
</dbReference>
<organism evidence="4 5">
    <name type="scientific">Caldovatus aquaticus</name>
    <dbReference type="NCBI Taxonomy" id="2865671"/>
    <lineage>
        <taxon>Bacteria</taxon>
        <taxon>Pseudomonadati</taxon>
        <taxon>Pseudomonadota</taxon>
        <taxon>Alphaproteobacteria</taxon>
        <taxon>Acetobacterales</taxon>
        <taxon>Roseomonadaceae</taxon>
        <taxon>Caldovatus</taxon>
    </lineage>
</organism>
<feature type="compositionally biased region" description="Basic and acidic residues" evidence="1">
    <location>
        <begin position="91"/>
        <end position="101"/>
    </location>
</feature>
<dbReference type="InterPro" id="IPR049517">
    <property type="entry name" value="ACX-like_C"/>
</dbReference>
<dbReference type="InterPro" id="IPR008040">
    <property type="entry name" value="Hydant_A_N"/>
</dbReference>
<gene>
    <name evidence="4" type="ORF">K1J50_04885</name>
</gene>
<feature type="domain" description="Acetophenone carboxylase-like C-terminal" evidence="3">
    <location>
        <begin position="207"/>
        <end position="339"/>
    </location>
</feature>
<feature type="compositionally biased region" description="Low complexity" evidence="1">
    <location>
        <begin position="125"/>
        <end position="135"/>
    </location>
</feature>
<comment type="caution">
    <text evidence="4">The sequence shown here is derived from an EMBL/GenBank/DDBJ whole genome shotgun (WGS) entry which is preliminary data.</text>
</comment>
<feature type="domain" description="Hydantoinase/oxoprolinase N-terminal" evidence="2">
    <location>
        <begin position="6"/>
        <end position="56"/>
    </location>
</feature>
<feature type="compositionally biased region" description="Basic and acidic residues" evidence="1">
    <location>
        <begin position="174"/>
        <end position="186"/>
    </location>
</feature>